<feature type="region of interest" description="Disordered" evidence="1">
    <location>
        <begin position="476"/>
        <end position="497"/>
    </location>
</feature>
<dbReference type="AlphaFoldDB" id="A0A9W8MTY9"/>
<organism evidence="2 3">
    <name type="scientific">Agrocybe chaxingu</name>
    <dbReference type="NCBI Taxonomy" id="84603"/>
    <lineage>
        <taxon>Eukaryota</taxon>
        <taxon>Fungi</taxon>
        <taxon>Dikarya</taxon>
        <taxon>Basidiomycota</taxon>
        <taxon>Agaricomycotina</taxon>
        <taxon>Agaricomycetes</taxon>
        <taxon>Agaricomycetidae</taxon>
        <taxon>Agaricales</taxon>
        <taxon>Agaricineae</taxon>
        <taxon>Strophariaceae</taxon>
        <taxon>Agrocybe</taxon>
    </lineage>
</organism>
<dbReference type="OrthoDB" id="3238562at2759"/>
<comment type="caution">
    <text evidence="2">The sequence shown here is derived from an EMBL/GenBank/DDBJ whole genome shotgun (WGS) entry which is preliminary data.</text>
</comment>
<dbReference type="EMBL" id="JANKHO010000704">
    <property type="protein sequence ID" value="KAJ3507001.1"/>
    <property type="molecule type" value="Genomic_DNA"/>
</dbReference>
<dbReference type="InterPro" id="IPR036322">
    <property type="entry name" value="WD40_repeat_dom_sf"/>
</dbReference>
<evidence type="ECO:0000313" key="3">
    <source>
        <dbReference type="Proteomes" id="UP001148786"/>
    </source>
</evidence>
<reference evidence="2" key="1">
    <citation type="submission" date="2022-07" db="EMBL/GenBank/DDBJ databases">
        <title>Genome Sequence of Agrocybe chaxingu.</title>
        <authorList>
            <person name="Buettner E."/>
        </authorList>
    </citation>
    <scope>NUCLEOTIDE SEQUENCE</scope>
    <source>
        <strain evidence="2">MP-N11</strain>
    </source>
</reference>
<feature type="compositionally biased region" description="Acidic residues" evidence="1">
    <location>
        <begin position="483"/>
        <end position="497"/>
    </location>
</feature>
<dbReference type="Proteomes" id="UP001148786">
    <property type="component" value="Unassembled WGS sequence"/>
</dbReference>
<keyword evidence="3" id="KW-1185">Reference proteome</keyword>
<dbReference type="InterPro" id="IPR015943">
    <property type="entry name" value="WD40/YVTN_repeat-like_dom_sf"/>
</dbReference>
<protein>
    <submittedName>
        <fullName evidence="2">Uncharacterized protein</fullName>
    </submittedName>
</protein>
<sequence length="497" mass="55482">MRPHIRRTVNYLPSVMNRIRQFHPPSKLWERIRLYNQRGKTRVVQWDPTRARTLFMGGDKGRIFCISISLDLKEPDVIQHTDVEGFIHALAFRRDGMLAAAYGDKVMLYDAPFATHGEIGAWSNLKIERNEHAQHLLDTPRIRNMHFVGYSSIILTFFGRVGMHFYSTLTLDYLYPMEMPEGTLIGSSAMSPSGERIATWNLQNGVDWFSTSHKTFNMPTTFRLDSQSKTYIVGIAFIDEDTVVLGHATGRLYFATVGMQYIHSSIICSQTIRLNAALRTVCVGNMANRTVIAGINFSSPPVLNKGRLTVCFVSDQPRYVTQKRDSSTQTEKDPQISRLPYWSDLARKRPLAALGIASTLTLVAYPLLFSRTVPNIPAPAVTETIFITTTTSTTTTALQTVTETSTRTLKMRKRGQPLPTVITATITKTKNVTETVMVETSGPSLCIGGGSACVCTLTGTVTMDLPVQTAIGNTLYDPRGQADEEEEDDYVLEDELD</sequence>
<evidence type="ECO:0000256" key="1">
    <source>
        <dbReference type="SAM" id="MobiDB-lite"/>
    </source>
</evidence>
<gene>
    <name evidence="2" type="ORF">NLJ89_g6546</name>
</gene>
<dbReference type="Gene3D" id="2.130.10.10">
    <property type="entry name" value="YVTN repeat-like/Quinoprotein amine dehydrogenase"/>
    <property type="match status" value="1"/>
</dbReference>
<proteinExistence type="predicted"/>
<name>A0A9W8MTY9_9AGAR</name>
<evidence type="ECO:0000313" key="2">
    <source>
        <dbReference type="EMBL" id="KAJ3507001.1"/>
    </source>
</evidence>
<dbReference type="SUPFAM" id="SSF50978">
    <property type="entry name" value="WD40 repeat-like"/>
    <property type="match status" value="1"/>
</dbReference>
<accession>A0A9W8MTY9</accession>